<comment type="cofactor">
    <cofactor evidence="1">
        <name>Mg(2+)</name>
        <dbReference type="ChEBI" id="CHEBI:18420"/>
    </cofactor>
</comment>
<dbReference type="RefSeq" id="WP_132110210.1">
    <property type="nucleotide sequence ID" value="NZ_SLWS01000001.1"/>
</dbReference>
<feature type="domain" description="Nudix hydrolase" evidence="3">
    <location>
        <begin position="226"/>
        <end position="371"/>
    </location>
</feature>
<dbReference type="PROSITE" id="PS51462">
    <property type="entry name" value="NUDIX"/>
    <property type="match status" value="1"/>
</dbReference>
<evidence type="ECO:0000256" key="1">
    <source>
        <dbReference type="ARBA" id="ARBA00001946"/>
    </source>
</evidence>
<organism evidence="4 5">
    <name type="scientific">Actinocrispum wychmicini</name>
    <dbReference type="NCBI Taxonomy" id="1213861"/>
    <lineage>
        <taxon>Bacteria</taxon>
        <taxon>Bacillati</taxon>
        <taxon>Actinomycetota</taxon>
        <taxon>Actinomycetes</taxon>
        <taxon>Pseudonocardiales</taxon>
        <taxon>Pseudonocardiaceae</taxon>
        <taxon>Actinocrispum</taxon>
    </lineage>
</organism>
<dbReference type="OrthoDB" id="9805113at2"/>
<dbReference type="InterPro" id="IPR039470">
    <property type="entry name" value="Nuc_deoxyri_tr2"/>
</dbReference>
<evidence type="ECO:0000313" key="4">
    <source>
        <dbReference type="EMBL" id="TCO64448.1"/>
    </source>
</evidence>
<dbReference type="InterPro" id="IPR015797">
    <property type="entry name" value="NUDIX_hydrolase-like_dom_sf"/>
</dbReference>
<keyword evidence="4" id="KW-0808">Transferase</keyword>
<dbReference type="Proteomes" id="UP000295680">
    <property type="component" value="Unassembled WGS sequence"/>
</dbReference>
<dbReference type="GO" id="GO:0019693">
    <property type="term" value="P:ribose phosphate metabolic process"/>
    <property type="evidence" value="ECO:0007669"/>
    <property type="project" value="TreeGrafter"/>
</dbReference>
<dbReference type="InterPro" id="IPR000086">
    <property type="entry name" value="NUDIX_hydrolase_dom"/>
</dbReference>
<keyword evidence="5" id="KW-1185">Reference proteome</keyword>
<sequence length="379" mass="41779">MIEVVYAGQEPPDEWDASIFLAGPTPRSATVPSWRPGALAELCRQSNVGVLVVFVPEAAGGTAYPDYDDQVAWEERWLDAADTILFWVPRDMATLPGLTTNVEFGRYESSGRVVLGAPEDAQHVRYLQHHARKHGAPVLPTLSDTVAAALASIEAGARRSGGERFVPLVAWRSPTFRTWVAAQQNAGNILLDGRLAWIQGQFIWAYHARMYVTAEDRVKANEFVLGRPDVVSIVAYRPGETPWRNEVVLVKEFRLPAGTSDGYVHELPGGGVLDGSPIDQAVHEMAEETGLRVAPERLRLSQVRQVVATLCAHRLHVFTVELTAEEIAYAHENPGPYGVHEDSERTFVEVRTYREILADELVDWSTLGVLNVVFSAPGP</sequence>
<dbReference type="Pfam" id="PF15891">
    <property type="entry name" value="Nuc_deoxyri_tr2"/>
    <property type="match status" value="1"/>
</dbReference>
<evidence type="ECO:0000313" key="5">
    <source>
        <dbReference type="Proteomes" id="UP000295680"/>
    </source>
</evidence>
<dbReference type="SUPFAM" id="SSF55811">
    <property type="entry name" value="Nudix"/>
    <property type="match status" value="1"/>
</dbReference>
<proteinExistence type="predicted"/>
<dbReference type="Gene3D" id="3.90.79.10">
    <property type="entry name" value="Nucleoside Triphosphate Pyrophosphohydrolase"/>
    <property type="match status" value="1"/>
</dbReference>
<dbReference type="PANTHER" id="PTHR11839:SF18">
    <property type="entry name" value="NUDIX HYDROLASE DOMAIN-CONTAINING PROTEIN"/>
    <property type="match status" value="1"/>
</dbReference>
<dbReference type="EMBL" id="SLWS01000001">
    <property type="protein sequence ID" value="TCO64448.1"/>
    <property type="molecule type" value="Genomic_DNA"/>
</dbReference>
<dbReference type="Gene3D" id="3.40.50.450">
    <property type="match status" value="1"/>
</dbReference>
<evidence type="ECO:0000256" key="2">
    <source>
        <dbReference type="ARBA" id="ARBA00022801"/>
    </source>
</evidence>
<gene>
    <name evidence="4" type="ORF">EV192_101223</name>
</gene>
<name>A0A4R2K3U1_9PSEU</name>
<dbReference type="AlphaFoldDB" id="A0A4R2K3U1"/>
<reference evidence="4 5" key="1">
    <citation type="submission" date="2019-03" db="EMBL/GenBank/DDBJ databases">
        <title>Genomic Encyclopedia of Type Strains, Phase IV (KMG-IV): sequencing the most valuable type-strain genomes for metagenomic binning, comparative biology and taxonomic classification.</title>
        <authorList>
            <person name="Goeker M."/>
        </authorList>
    </citation>
    <scope>NUCLEOTIDE SEQUENCE [LARGE SCALE GENOMIC DNA]</scope>
    <source>
        <strain evidence="4 5">DSM 45934</strain>
    </source>
</reference>
<dbReference type="GO" id="GO:0006753">
    <property type="term" value="P:nucleoside phosphate metabolic process"/>
    <property type="evidence" value="ECO:0007669"/>
    <property type="project" value="TreeGrafter"/>
</dbReference>
<dbReference type="PANTHER" id="PTHR11839">
    <property type="entry name" value="UDP/ADP-SUGAR PYROPHOSPHATASE"/>
    <property type="match status" value="1"/>
</dbReference>
<dbReference type="GO" id="GO:0016740">
    <property type="term" value="F:transferase activity"/>
    <property type="evidence" value="ECO:0007669"/>
    <property type="project" value="UniProtKB-KW"/>
</dbReference>
<protein>
    <submittedName>
        <fullName evidence="4">Nucleoside 2-deoxyribosyltransferase-like protein</fullName>
    </submittedName>
</protein>
<accession>A0A4R2K3U1</accession>
<evidence type="ECO:0000259" key="3">
    <source>
        <dbReference type="PROSITE" id="PS51462"/>
    </source>
</evidence>
<keyword evidence="2" id="KW-0378">Hydrolase</keyword>
<comment type="caution">
    <text evidence="4">The sequence shown here is derived from an EMBL/GenBank/DDBJ whole genome shotgun (WGS) entry which is preliminary data.</text>
</comment>
<dbReference type="GO" id="GO:0016787">
    <property type="term" value="F:hydrolase activity"/>
    <property type="evidence" value="ECO:0007669"/>
    <property type="project" value="UniProtKB-KW"/>
</dbReference>